<feature type="compositionally biased region" description="Polar residues" evidence="1">
    <location>
        <begin position="155"/>
        <end position="169"/>
    </location>
</feature>
<feature type="region of interest" description="Disordered" evidence="1">
    <location>
        <begin position="285"/>
        <end position="308"/>
    </location>
</feature>
<feature type="compositionally biased region" description="Polar residues" evidence="1">
    <location>
        <begin position="14"/>
        <end position="31"/>
    </location>
</feature>
<evidence type="ECO:0000256" key="1">
    <source>
        <dbReference type="SAM" id="MobiDB-lite"/>
    </source>
</evidence>
<proteinExistence type="predicted"/>
<dbReference type="EMBL" id="ML119792">
    <property type="protein sequence ID" value="RPA74363.1"/>
    <property type="molecule type" value="Genomic_DNA"/>
</dbReference>
<accession>A0A3N4HKH1</accession>
<feature type="region of interest" description="Disordered" evidence="1">
    <location>
        <begin position="143"/>
        <end position="195"/>
    </location>
</feature>
<name>A0A3N4HKH1_ASCIM</name>
<evidence type="ECO:0000313" key="3">
    <source>
        <dbReference type="Proteomes" id="UP000275078"/>
    </source>
</evidence>
<reference evidence="2 3" key="1">
    <citation type="journal article" date="2018" name="Nat. Ecol. Evol.">
        <title>Pezizomycetes genomes reveal the molecular basis of ectomycorrhizal truffle lifestyle.</title>
        <authorList>
            <person name="Murat C."/>
            <person name="Payen T."/>
            <person name="Noel B."/>
            <person name="Kuo A."/>
            <person name="Morin E."/>
            <person name="Chen J."/>
            <person name="Kohler A."/>
            <person name="Krizsan K."/>
            <person name="Balestrini R."/>
            <person name="Da Silva C."/>
            <person name="Montanini B."/>
            <person name="Hainaut M."/>
            <person name="Levati E."/>
            <person name="Barry K.W."/>
            <person name="Belfiori B."/>
            <person name="Cichocki N."/>
            <person name="Clum A."/>
            <person name="Dockter R.B."/>
            <person name="Fauchery L."/>
            <person name="Guy J."/>
            <person name="Iotti M."/>
            <person name="Le Tacon F."/>
            <person name="Lindquist E.A."/>
            <person name="Lipzen A."/>
            <person name="Malagnac F."/>
            <person name="Mello A."/>
            <person name="Molinier V."/>
            <person name="Miyauchi S."/>
            <person name="Poulain J."/>
            <person name="Riccioni C."/>
            <person name="Rubini A."/>
            <person name="Sitrit Y."/>
            <person name="Splivallo R."/>
            <person name="Traeger S."/>
            <person name="Wang M."/>
            <person name="Zifcakova L."/>
            <person name="Wipf D."/>
            <person name="Zambonelli A."/>
            <person name="Paolocci F."/>
            <person name="Nowrousian M."/>
            <person name="Ottonello S."/>
            <person name="Baldrian P."/>
            <person name="Spatafora J.W."/>
            <person name="Henrissat B."/>
            <person name="Nagy L.G."/>
            <person name="Aury J.M."/>
            <person name="Wincker P."/>
            <person name="Grigoriev I.V."/>
            <person name="Bonfante P."/>
            <person name="Martin F.M."/>
        </authorList>
    </citation>
    <scope>NUCLEOTIDE SEQUENCE [LARGE SCALE GENOMIC DNA]</scope>
    <source>
        <strain evidence="2 3">RN42</strain>
    </source>
</reference>
<protein>
    <submittedName>
        <fullName evidence="2">Uncharacterized protein</fullName>
    </submittedName>
</protein>
<feature type="compositionally biased region" description="Basic and acidic residues" evidence="1">
    <location>
        <begin position="170"/>
        <end position="185"/>
    </location>
</feature>
<organism evidence="2 3">
    <name type="scientific">Ascobolus immersus RN42</name>
    <dbReference type="NCBI Taxonomy" id="1160509"/>
    <lineage>
        <taxon>Eukaryota</taxon>
        <taxon>Fungi</taxon>
        <taxon>Dikarya</taxon>
        <taxon>Ascomycota</taxon>
        <taxon>Pezizomycotina</taxon>
        <taxon>Pezizomycetes</taxon>
        <taxon>Pezizales</taxon>
        <taxon>Ascobolaceae</taxon>
        <taxon>Ascobolus</taxon>
    </lineage>
</organism>
<evidence type="ECO:0000313" key="2">
    <source>
        <dbReference type="EMBL" id="RPA74363.1"/>
    </source>
</evidence>
<keyword evidence="3" id="KW-1185">Reference proteome</keyword>
<gene>
    <name evidence="2" type="ORF">BJ508DRAFT_380630</name>
</gene>
<feature type="region of interest" description="Disordered" evidence="1">
    <location>
        <begin position="13"/>
        <end position="35"/>
    </location>
</feature>
<dbReference type="AlphaFoldDB" id="A0A3N4HKH1"/>
<sequence>MGSRGWKSIIKVKQQATHDSQQLGISPSSPTHPLATPKLPITSTRNTEAPHHLEIHPSVNFTSLQPFEPNRQLHAQRTILPPAPSSAALATPKLPEPRITTVQACRVSSWHGMSSDGEKVKCKTSGQKGRQLAGGWYLSTQRREESLNGHDDQRWTTSEQTPPNLTNVRSFHDDPNHGNLPDHQKHTSHTSPNTMQLEHATDVRVPTFPSFPSPTRRRRVLDPEVEPRILEHFSSHLGTLSLSGLLSNFPLASASGTTWDSGTRHQAPHDIPPVSVGKVQVEFTRKRRGATRDSPTGANKRQRPGCHV</sequence>
<dbReference type="Proteomes" id="UP000275078">
    <property type="component" value="Unassembled WGS sequence"/>
</dbReference>
<feature type="compositionally biased region" description="Basic and acidic residues" evidence="1">
    <location>
        <begin position="143"/>
        <end position="154"/>
    </location>
</feature>